<dbReference type="Proteomes" id="UP000002077">
    <property type="component" value="Chromosome"/>
</dbReference>
<dbReference type="HOGENOM" id="CLU_188972_0_0_11"/>
<dbReference type="SUPFAM" id="SSF53383">
    <property type="entry name" value="PLP-dependent transferases"/>
    <property type="match status" value="1"/>
</dbReference>
<dbReference type="EMBL" id="CP001601">
    <property type="protein sequence ID" value="ACP33725.1"/>
    <property type="molecule type" value="Genomic_DNA"/>
</dbReference>
<name>C3PIS1_CORA7</name>
<evidence type="ECO:0000313" key="2">
    <source>
        <dbReference type="Proteomes" id="UP000002077"/>
    </source>
</evidence>
<dbReference type="Gene3D" id="3.90.1150.10">
    <property type="entry name" value="Aspartate Aminotransferase, domain 1"/>
    <property type="match status" value="1"/>
</dbReference>
<organism evidence="1 2">
    <name type="scientific">Corynebacterium aurimucosum (strain ATCC 700975 / DSM 44827 / CIP 107346 / CN-1)</name>
    <name type="common">Corynebacterium nigricans</name>
    <dbReference type="NCBI Taxonomy" id="548476"/>
    <lineage>
        <taxon>Bacteria</taxon>
        <taxon>Bacillati</taxon>
        <taxon>Actinomycetota</taxon>
        <taxon>Actinomycetes</taxon>
        <taxon>Mycobacteriales</taxon>
        <taxon>Corynebacteriaceae</taxon>
        <taxon>Corynebacterium</taxon>
    </lineage>
</organism>
<protein>
    <submittedName>
        <fullName evidence="1">Uncharacterized protein</fullName>
    </submittedName>
</protein>
<gene>
    <name evidence="1" type="ordered locus">cauri_2132</name>
</gene>
<proteinExistence type="predicted"/>
<dbReference type="AlphaFoldDB" id="C3PIS1"/>
<reference evidence="1 2" key="1">
    <citation type="journal article" date="2010" name="BMC Genomics">
        <title>Complete genome sequence and lifestyle of black-pigmented Corynebacterium aurimucosum ATCC 700975 (formerly C. nigricans CN-1) isolated from a vaginal swab of a woman with spontaneous abortion.</title>
        <authorList>
            <person name="Trost E."/>
            <person name="Gotker S."/>
            <person name="Schneider J."/>
            <person name="Schneiker-Bekel S."/>
            <person name="Szczepanowski R."/>
            <person name="Tilker A."/>
            <person name="Viehoever P."/>
            <person name="Arnold W."/>
            <person name="Bekel T."/>
            <person name="Blom J."/>
            <person name="Gartemann K.H."/>
            <person name="Linke B."/>
            <person name="Goesmann A."/>
            <person name="Puhler A."/>
            <person name="Shukla S.K."/>
            <person name="Tauch A."/>
        </authorList>
    </citation>
    <scope>NUCLEOTIDE SEQUENCE [LARGE SCALE GENOMIC DNA]</scope>
    <source>
        <strain evidence="2">ATCC 700975 / DSM 44827 / CIP 107346 / CN-1</strain>
    </source>
</reference>
<accession>C3PIS1</accession>
<keyword evidence="2" id="KW-1185">Reference proteome</keyword>
<dbReference type="KEGG" id="car:cauri_2132"/>
<sequence>MPLICHVVADLSFTRLNDIDFCMHLPRTKQVAAIPLAAFTDNPEPWQQKVRFAFCKHPDVIREAVRRLTTSP</sequence>
<dbReference type="InterPro" id="IPR015424">
    <property type="entry name" value="PyrdxlP-dep_Trfase"/>
</dbReference>
<dbReference type="STRING" id="548476.cauri_2132"/>
<evidence type="ECO:0000313" key="1">
    <source>
        <dbReference type="EMBL" id="ACP33725.1"/>
    </source>
</evidence>
<dbReference type="eggNOG" id="COG0436">
    <property type="taxonomic scope" value="Bacteria"/>
</dbReference>
<dbReference type="InterPro" id="IPR015422">
    <property type="entry name" value="PyrdxlP-dep_Trfase_small"/>
</dbReference>